<dbReference type="AlphaFoldDB" id="A0A078A3K5"/>
<organism evidence="8 9">
    <name type="scientific">Stylonychia lemnae</name>
    <name type="common">Ciliate</name>
    <dbReference type="NCBI Taxonomy" id="5949"/>
    <lineage>
        <taxon>Eukaryota</taxon>
        <taxon>Sar</taxon>
        <taxon>Alveolata</taxon>
        <taxon>Ciliophora</taxon>
        <taxon>Intramacronucleata</taxon>
        <taxon>Spirotrichea</taxon>
        <taxon>Stichotrichia</taxon>
        <taxon>Sporadotrichida</taxon>
        <taxon>Oxytrichidae</taxon>
        <taxon>Stylonychinae</taxon>
        <taxon>Stylonychia</taxon>
    </lineage>
</organism>
<comment type="similarity">
    <text evidence="2">Belongs to the unc-50 family.</text>
</comment>
<evidence type="ECO:0000256" key="7">
    <source>
        <dbReference type="SAM" id="Phobius"/>
    </source>
</evidence>
<evidence type="ECO:0000313" key="9">
    <source>
        <dbReference type="Proteomes" id="UP000039865"/>
    </source>
</evidence>
<dbReference type="Proteomes" id="UP000039865">
    <property type="component" value="Unassembled WGS sequence"/>
</dbReference>
<evidence type="ECO:0008006" key="10">
    <source>
        <dbReference type="Google" id="ProtNLM"/>
    </source>
</evidence>
<comment type="subcellular location">
    <subcellularLocation>
        <location evidence="1">Membrane</location>
        <topology evidence="1">Multi-pass membrane protein</topology>
    </subcellularLocation>
</comment>
<dbReference type="GO" id="GO:0000139">
    <property type="term" value="C:Golgi membrane"/>
    <property type="evidence" value="ECO:0007669"/>
    <property type="project" value="TreeGrafter"/>
</dbReference>
<keyword evidence="9" id="KW-1185">Reference proteome</keyword>
<reference evidence="8 9" key="1">
    <citation type="submission" date="2014-06" db="EMBL/GenBank/DDBJ databases">
        <authorList>
            <person name="Swart Estienne"/>
        </authorList>
    </citation>
    <scope>NUCLEOTIDE SEQUENCE [LARGE SCALE GENOMIC DNA]</scope>
    <source>
        <strain evidence="8 9">130c</strain>
    </source>
</reference>
<evidence type="ECO:0000256" key="6">
    <source>
        <dbReference type="SAM" id="MobiDB-lite"/>
    </source>
</evidence>
<name>A0A078A3K5_STYLE</name>
<dbReference type="OrthoDB" id="10027013at2759"/>
<sequence length="538" mass="63384">MLPQYRDQAQNQSSSDSNTLGQQQQANNNYKLTKKYIKHYIFKMVRPKQMDFDLALFLMINSLKSPAKLYQYTKRLKQIRNQWHRDDPCLVSSIIVILFIIGITYGIVLQKDFVTGYLQIAMKMILLHFALSGVIISFGCKFIAERYMRKEDKQSVHAAINSIEPMYAFDIHCNSFFPFFVFAYLFQLLLLPLTNREGIIPLICSNTLHFIAAAYYWFLTFRGYAVQAIINNFKMSFYNDPRYFQKFSQELKSTVRQNTGYKGGEELKLAFDYFRDQTNIATLESMRLNNKDSIDSQNVKLKVDEVVNGFRAFGFSDEAIQLNAFLKGVGEFVKNNKGQEECVFTPFQMLQYQQIIQKKNYMQDQEFIKIFFKSISSDGRVVTIEDMRRMLRELRQDETKAEEYVERTAGLSKAKQFSLDQITEVIRGKMVPQSYTQKKQKELEIQKQIASLNQIYYRQKELIQKQEEMEKQQQVELIGQRKVKKSEGSRSRKSRSKKRRQQQDDQDFNEEGDNFEVQDDLQDSSRKPNDLRQRRNLA</sequence>
<feature type="compositionally biased region" description="Basic residues" evidence="6">
    <location>
        <begin position="491"/>
        <end position="500"/>
    </location>
</feature>
<feature type="region of interest" description="Disordered" evidence="6">
    <location>
        <begin position="475"/>
        <end position="538"/>
    </location>
</feature>
<feature type="compositionally biased region" description="Acidic residues" evidence="6">
    <location>
        <begin position="504"/>
        <end position="522"/>
    </location>
</feature>
<feature type="transmembrane region" description="Helical" evidence="7">
    <location>
        <begin position="176"/>
        <end position="193"/>
    </location>
</feature>
<evidence type="ECO:0000313" key="8">
    <source>
        <dbReference type="EMBL" id="CDW76108.1"/>
    </source>
</evidence>
<keyword evidence="3 7" id="KW-0812">Transmembrane</keyword>
<dbReference type="InParanoid" id="A0A078A3K5"/>
<keyword evidence="4 7" id="KW-1133">Transmembrane helix</keyword>
<accession>A0A078A3K5</accession>
<protein>
    <recommendedName>
        <fullName evidence="10">Transmembrane protein</fullName>
    </recommendedName>
</protein>
<dbReference type="PANTHER" id="PTHR12841">
    <property type="entry name" value="PROTEIN UNC-50 HOMOLOG"/>
    <property type="match status" value="1"/>
</dbReference>
<gene>
    <name evidence="8" type="primary">Contig15586.g16607</name>
    <name evidence="8" type="ORF">STYLEM_5104</name>
</gene>
<dbReference type="PANTHER" id="PTHR12841:SF6">
    <property type="entry name" value="PROTEIN UNC-50 HOMOLOG"/>
    <property type="match status" value="1"/>
</dbReference>
<keyword evidence="5 7" id="KW-0472">Membrane</keyword>
<feature type="transmembrane region" description="Helical" evidence="7">
    <location>
        <begin position="89"/>
        <end position="108"/>
    </location>
</feature>
<evidence type="ECO:0000256" key="4">
    <source>
        <dbReference type="ARBA" id="ARBA00022989"/>
    </source>
</evidence>
<evidence type="ECO:0000256" key="2">
    <source>
        <dbReference type="ARBA" id="ARBA00006293"/>
    </source>
</evidence>
<evidence type="ECO:0000256" key="5">
    <source>
        <dbReference type="ARBA" id="ARBA00023136"/>
    </source>
</evidence>
<dbReference type="EMBL" id="CCKQ01004959">
    <property type="protein sequence ID" value="CDW76108.1"/>
    <property type="molecule type" value="Genomic_DNA"/>
</dbReference>
<feature type="compositionally biased region" description="Low complexity" evidence="6">
    <location>
        <begin position="7"/>
        <end position="18"/>
    </location>
</feature>
<dbReference type="InterPro" id="IPR007881">
    <property type="entry name" value="UNC-50"/>
</dbReference>
<evidence type="ECO:0000256" key="3">
    <source>
        <dbReference type="ARBA" id="ARBA00022692"/>
    </source>
</evidence>
<feature type="compositionally biased region" description="Basic and acidic residues" evidence="6">
    <location>
        <begin position="523"/>
        <end position="538"/>
    </location>
</feature>
<evidence type="ECO:0000256" key="1">
    <source>
        <dbReference type="ARBA" id="ARBA00004141"/>
    </source>
</evidence>
<dbReference type="Pfam" id="PF05216">
    <property type="entry name" value="UNC-50"/>
    <property type="match status" value="1"/>
</dbReference>
<feature type="region of interest" description="Disordered" evidence="6">
    <location>
        <begin position="1"/>
        <end position="24"/>
    </location>
</feature>
<feature type="transmembrane region" description="Helical" evidence="7">
    <location>
        <begin position="199"/>
        <end position="219"/>
    </location>
</feature>
<feature type="transmembrane region" description="Helical" evidence="7">
    <location>
        <begin position="120"/>
        <end position="144"/>
    </location>
</feature>
<proteinExistence type="inferred from homology"/>